<feature type="transmembrane region" description="Helical" evidence="14">
    <location>
        <begin position="139"/>
        <end position="160"/>
    </location>
</feature>
<evidence type="ECO:0000256" key="13">
    <source>
        <dbReference type="RuleBase" id="RU000688"/>
    </source>
</evidence>
<dbReference type="InterPro" id="IPR017452">
    <property type="entry name" value="GPCR_Rhodpsn_7TM"/>
</dbReference>
<keyword evidence="10 13" id="KW-0675">Receptor</keyword>
<feature type="transmembrane region" description="Helical" evidence="14">
    <location>
        <begin position="198"/>
        <end position="222"/>
    </location>
</feature>
<keyword evidence="12 13" id="KW-0807">Transducer</keyword>
<dbReference type="GO" id="GO:0004984">
    <property type="term" value="F:olfactory receptor activity"/>
    <property type="evidence" value="ECO:0007669"/>
    <property type="project" value="InterPro"/>
</dbReference>
<evidence type="ECO:0000256" key="1">
    <source>
        <dbReference type="ARBA" id="ARBA00004651"/>
    </source>
</evidence>
<evidence type="ECO:0000256" key="8">
    <source>
        <dbReference type="ARBA" id="ARBA00023136"/>
    </source>
</evidence>
<comment type="subcellular location">
    <subcellularLocation>
        <location evidence="1 14">Cell membrane</location>
        <topology evidence="1 14">Multi-pass membrane protein</topology>
    </subcellularLocation>
</comment>
<gene>
    <name evidence="16" type="ORF">GDO54_013732</name>
</gene>
<dbReference type="PROSITE" id="PS00237">
    <property type="entry name" value="G_PROTEIN_RECEP_F1_1"/>
    <property type="match status" value="1"/>
</dbReference>
<dbReference type="InterPro" id="IPR000725">
    <property type="entry name" value="Olfact_rcpt"/>
</dbReference>
<feature type="transmembrane region" description="Helical" evidence="14">
    <location>
        <begin position="60"/>
        <end position="77"/>
    </location>
</feature>
<dbReference type="InterPro" id="IPR050939">
    <property type="entry name" value="Olfactory_GPCR1"/>
</dbReference>
<feature type="domain" description="G-protein coupled receptors family 1 profile" evidence="15">
    <location>
        <begin position="40"/>
        <end position="289"/>
    </location>
</feature>
<evidence type="ECO:0000256" key="6">
    <source>
        <dbReference type="ARBA" id="ARBA00022989"/>
    </source>
</evidence>
<dbReference type="GO" id="GO:0005886">
    <property type="term" value="C:plasma membrane"/>
    <property type="evidence" value="ECO:0007669"/>
    <property type="project" value="UniProtKB-SubCell"/>
</dbReference>
<evidence type="ECO:0000313" key="16">
    <source>
        <dbReference type="EMBL" id="DBA22722.1"/>
    </source>
</evidence>
<dbReference type="EMBL" id="DYDO01000006">
    <property type="protein sequence ID" value="DBA22722.1"/>
    <property type="molecule type" value="Genomic_DNA"/>
</dbReference>
<keyword evidence="11" id="KW-0325">Glycoprotein</keyword>
<dbReference type="GO" id="GO:0004930">
    <property type="term" value="F:G protein-coupled receptor activity"/>
    <property type="evidence" value="ECO:0007669"/>
    <property type="project" value="UniProtKB-KW"/>
</dbReference>
<reference evidence="16" key="1">
    <citation type="thesis" date="2020" institute="ProQuest LLC" country="789 East Eisenhower Parkway, Ann Arbor, MI, USA">
        <title>Comparative Genomics and Chromosome Evolution.</title>
        <authorList>
            <person name="Mudd A.B."/>
        </authorList>
    </citation>
    <scope>NUCLEOTIDE SEQUENCE</scope>
    <source>
        <strain evidence="16">1538</strain>
        <tissue evidence="16">Blood</tissue>
    </source>
</reference>
<dbReference type="PANTHER" id="PTHR24242">
    <property type="entry name" value="G-PROTEIN COUPLED RECEPTOR"/>
    <property type="match status" value="1"/>
</dbReference>
<evidence type="ECO:0000256" key="7">
    <source>
        <dbReference type="ARBA" id="ARBA00023040"/>
    </source>
</evidence>
<evidence type="ECO:0000256" key="2">
    <source>
        <dbReference type="ARBA" id="ARBA00022475"/>
    </source>
</evidence>
<name>A0AAV3A8F4_PYXAD</name>
<keyword evidence="4 13" id="KW-0812">Transmembrane</keyword>
<keyword evidence="6 14" id="KW-1133">Transmembrane helix</keyword>
<dbReference type="Gene3D" id="1.20.1070.10">
    <property type="entry name" value="Rhodopsin 7-helix transmembrane proteins"/>
    <property type="match status" value="1"/>
</dbReference>
<keyword evidence="17" id="KW-1185">Reference proteome</keyword>
<accession>A0AAV3A8F4</accession>
<dbReference type="Pfam" id="PF13853">
    <property type="entry name" value="7tm_4"/>
    <property type="match status" value="1"/>
</dbReference>
<evidence type="ECO:0000259" key="15">
    <source>
        <dbReference type="PROSITE" id="PS50262"/>
    </source>
</evidence>
<evidence type="ECO:0000256" key="4">
    <source>
        <dbReference type="ARBA" id="ARBA00022692"/>
    </source>
</evidence>
<dbReference type="AlphaFoldDB" id="A0AAV3A8F4"/>
<keyword evidence="7 13" id="KW-0297">G-protein coupled receptor</keyword>
<keyword evidence="9" id="KW-1015">Disulfide bond</keyword>
<evidence type="ECO:0000313" key="17">
    <source>
        <dbReference type="Proteomes" id="UP001181693"/>
    </source>
</evidence>
<keyword evidence="3 14" id="KW-0716">Sensory transduction</keyword>
<dbReference type="FunFam" id="1.20.1070.10:FF:000010">
    <property type="entry name" value="Olfactory receptor"/>
    <property type="match status" value="1"/>
</dbReference>
<dbReference type="PROSITE" id="PS50262">
    <property type="entry name" value="G_PROTEIN_RECEP_F1_2"/>
    <property type="match status" value="1"/>
</dbReference>
<dbReference type="Proteomes" id="UP001181693">
    <property type="component" value="Unassembled WGS sequence"/>
</dbReference>
<feature type="transmembrane region" description="Helical" evidence="14">
    <location>
        <begin position="243"/>
        <end position="260"/>
    </location>
</feature>
<evidence type="ECO:0000256" key="11">
    <source>
        <dbReference type="ARBA" id="ARBA00023180"/>
    </source>
</evidence>
<feature type="transmembrane region" description="Helical" evidence="14">
    <location>
        <begin position="20"/>
        <end position="48"/>
    </location>
</feature>
<evidence type="ECO:0000256" key="14">
    <source>
        <dbReference type="RuleBase" id="RU363047"/>
    </source>
</evidence>
<dbReference type="PRINTS" id="PR00245">
    <property type="entry name" value="OLFACTORYR"/>
</dbReference>
<keyword evidence="5 14" id="KW-0552">Olfaction</keyword>
<dbReference type="PANTHER" id="PTHR24242:SF253">
    <property type="entry name" value="OLFACTORY RECEPTOR-RELATED"/>
    <property type="match status" value="1"/>
</dbReference>
<feature type="transmembrane region" description="Helical" evidence="14">
    <location>
        <begin position="97"/>
        <end position="119"/>
    </location>
</feature>
<keyword evidence="2 14" id="KW-1003">Cell membrane</keyword>
<dbReference type="PRINTS" id="PR00237">
    <property type="entry name" value="GPCRRHODOPSN"/>
</dbReference>
<proteinExistence type="inferred from homology"/>
<keyword evidence="8 14" id="KW-0472">Membrane</keyword>
<evidence type="ECO:0000256" key="5">
    <source>
        <dbReference type="ARBA" id="ARBA00022725"/>
    </source>
</evidence>
<dbReference type="InterPro" id="IPR000276">
    <property type="entry name" value="GPCR_Rhodpsn"/>
</dbReference>
<evidence type="ECO:0000256" key="10">
    <source>
        <dbReference type="ARBA" id="ARBA00023170"/>
    </source>
</evidence>
<organism evidence="16 17">
    <name type="scientific">Pyxicephalus adspersus</name>
    <name type="common">African bullfrog</name>
    <dbReference type="NCBI Taxonomy" id="30357"/>
    <lineage>
        <taxon>Eukaryota</taxon>
        <taxon>Metazoa</taxon>
        <taxon>Chordata</taxon>
        <taxon>Craniata</taxon>
        <taxon>Vertebrata</taxon>
        <taxon>Euteleostomi</taxon>
        <taxon>Amphibia</taxon>
        <taxon>Batrachia</taxon>
        <taxon>Anura</taxon>
        <taxon>Neobatrachia</taxon>
        <taxon>Ranoidea</taxon>
        <taxon>Pyxicephalidae</taxon>
        <taxon>Pyxicephalinae</taxon>
        <taxon>Pyxicephalus</taxon>
    </lineage>
</organism>
<sequence length="312" mass="35643">MQNSSAVTEFLLLGLYGTFYGVRIFFFIVFLAAYITSLSGNFLIILLVSTIIRLNAPMYNFLWSLSLCEIVLTSVLVPRVLNVLIQEIGTIEFYHCIFQFYMLSSSVATECFILSLMSYDRYLAICNPLHYFSLMKNDICLKLNISCWLCGYALAVVGLAPLSTLQFCGPNVMDHFFCDLTPILKLSCTDTYAVEMEIFVFTFPVISFPFLFIICTYIRIIVTILKLPQATSRKKAFSTCSSHLTVVSTYYGTLTIMYVVPSKGFSFNANKYWSLLYSIATPLLNPIVYSLRNWEIKEGIKKLFNYRQSIYS</sequence>
<comment type="similarity">
    <text evidence="13">Belongs to the G-protein coupled receptor 1 family.</text>
</comment>
<protein>
    <recommendedName>
        <fullName evidence="14">Olfactory receptor</fullName>
    </recommendedName>
</protein>
<feature type="transmembrane region" description="Helical" evidence="14">
    <location>
        <begin position="272"/>
        <end position="291"/>
    </location>
</feature>
<dbReference type="SUPFAM" id="SSF81321">
    <property type="entry name" value="Family A G protein-coupled receptor-like"/>
    <property type="match status" value="1"/>
</dbReference>
<evidence type="ECO:0000256" key="9">
    <source>
        <dbReference type="ARBA" id="ARBA00023157"/>
    </source>
</evidence>
<comment type="caution">
    <text evidence="16">The sequence shown here is derived from an EMBL/GenBank/DDBJ whole genome shotgun (WGS) entry which is preliminary data.</text>
</comment>
<evidence type="ECO:0000256" key="12">
    <source>
        <dbReference type="ARBA" id="ARBA00023224"/>
    </source>
</evidence>
<evidence type="ECO:0000256" key="3">
    <source>
        <dbReference type="ARBA" id="ARBA00022606"/>
    </source>
</evidence>